<dbReference type="PANTHER" id="PTHR13604:SF0">
    <property type="entry name" value="ABASIC SITE PROCESSING PROTEIN HMCES"/>
    <property type="match status" value="1"/>
</dbReference>
<dbReference type="Gene3D" id="3.90.1680.10">
    <property type="entry name" value="SOS response associated peptidase-like"/>
    <property type="match status" value="1"/>
</dbReference>
<keyword evidence="7" id="KW-0456">Lyase</keyword>
<dbReference type="GO" id="GO:0008233">
    <property type="term" value="F:peptidase activity"/>
    <property type="evidence" value="ECO:0007669"/>
    <property type="project" value="UniProtKB-KW"/>
</dbReference>
<evidence type="ECO:0000313" key="10">
    <source>
        <dbReference type="Proteomes" id="UP000256805"/>
    </source>
</evidence>
<dbReference type="InterPro" id="IPR003738">
    <property type="entry name" value="SRAP"/>
</dbReference>
<accession>A0A375IZL2</accession>
<dbReference type="PANTHER" id="PTHR13604">
    <property type="entry name" value="DC12-RELATED"/>
    <property type="match status" value="1"/>
</dbReference>
<dbReference type="RefSeq" id="WP_116383015.1">
    <property type="nucleotide sequence ID" value="NZ_LS483233.1"/>
</dbReference>
<evidence type="ECO:0000256" key="6">
    <source>
        <dbReference type="ARBA" id="ARBA00023125"/>
    </source>
</evidence>
<dbReference type="Pfam" id="PF02586">
    <property type="entry name" value="SRAP"/>
    <property type="match status" value="1"/>
</dbReference>
<dbReference type="EC" id="3.4.-.-" evidence="8"/>
<comment type="similarity">
    <text evidence="1 8">Belongs to the SOS response-associated peptidase family.</text>
</comment>
<name>A0A375IZL2_9BURK</name>
<proteinExistence type="inferred from homology"/>
<dbReference type="SUPFAM" id="SSF143081">
    <property type="entry name" value="BB1717-like"/>
    <property type="match status" value="1"/>
</dbReference>
<evidence type="ECO:0000256" key="3">
    <source>
        <dbReference type="ARBA" id="ARBA00022763"/>
    </source>
</evidence>
<dbReference type="GO" id="GO:0016829">
    <property type="term" value="F:lyase activity"/>
    <property type="evidence" value="ECO:0007669"/>
    <property type="project" value="UniProtKB-KW"/>
</dbReference>
<dbReference type="AlphaFoldDB" id="A0A375IZL2"/>
<reference evidence="9 10" key="1">
    <citation type="submission" date="2018-01" db="EMBL/GenBank/DDBJ databases">
        <authorList>
            <person name="Gaut B.S."/>
            <person name="Morton B.R."/>
            <person name="Clegg M.T."/>
            <person name="Duvall M.R."/>
        </authorList>
    </citation>
    <scope>NUCLEOTIDE SEQUENCE [LARGE SCALE GENOMIC DNA]</scope>
    <source>
        <strain evidence="9">Cupriavidus taiwanensis cmp 52</strain>
    </source>
</reference>
<keyword evidence="2 8" id="KW-0645">Protease</keyword>
<evidence type="ECO:0000256" key="8">
    <source>
        <dbReference type="RuleBase" id="RU364100"/>
    </source>
</evidence>
<dbReference type="InterPro" id="IPR036590">
    <property type="entry name" value="SRAP-like"/>
</dbReference>
<sequence>MCTNYAPVQRQILREIFGVEPPPADWKPETWPDYAAPIVRMDGAGRRDSVLASFGLVPRSRIPQGVRPYDTMNARSETVGEKRTFSGPWKKAQLCLIPATAVYEPNYEAGPKSTRYRIWLPGEPAFGIAGLWRDWPDGAYSFTMLTVNADKHPVMNRMHAPGKEKRSVVIVPRQQWDEWLACRDPEVARTFMTLFPAESMATEPAPIVRRAKEPLPPPVTDPELPL</sequence>
<evidence type="ECO:0000256" key="1">
    <source>
        <dbReference type="ARBA" id="ARBA00008136"/>
    </source>
</evidence>
<evidence type="ECO:0000313" key="9">
    <source>
        <dbReference type="EMBL" id="SPR97330.1"/>
    </source>
</evidence>
<keyword evidence="3" id="KW-0227">DNA damage</keyword>
<dbReference type="GO" id="GO:0006508">
    <property type="term" value="P:proteolysis"/>
    <property type="evidence" value="ECO:0007669"/>
    <property type="project" value="UniProtKB-KW"/>
</dbReference>
<keyword evidence="4 8" id="KW-0378">Hydrolase</keyword>
<evidence type="ECO:0000256" key="2">
    <source>
        <dbReference type="ARBA" id="ARBA00022670"/>
    </source>
</evidence>
<evidence type="ECO:0000256" key="5">
    <source>
        <dbReference type="ARBA" id="ARBA00023124"/>
    </source>
</evidence>
<dbReference type="GO" id="GO:0003697">
    <property type="term" value="F:single-stranded DNA binding"/>
    <property type="evidence" value="ECO:0007669"/>
    <property type="project" value="InterPro"/>
</dbReference>
<dbReference type="GO" id="GO:0106300">
    <property type="term" value="P:protein-DNA covalent cross-linking repair"/>
    <property type="evidence" value="ECO:0007669"/>
    <property type="project" value="InterPro"/>
</dbReference>
<keyword evidence="6" id="KW-0238">DNA-binding</keyword>
<evidence type="ECO:0000256" key="7">
    <source>
        <dbReference type="ARBA" id="ARBA00023239"/>
    </source>
</evidence>
<protein>
    <recommendedName>
        <fullName evidence="8">Abasic site processing protein</fullName>
        <ecNumber evidence="8">3.4.-.-</ecNumber>
    </recommendedName>
</protein>
<keyword evidence="5" id="KW-0190">Covalent protein-DNA linkage</keyword>
<organism evidence="9 10">
    <name type="scientific">Cupriavidus taiwanensis</name>
    <dbReference type="NCBI Taxonomy" id="164546"/>
    <lineage>
        <taxon>Bacteria</taxon>
        <taxon>Pseudomonadati</taxon>
        <taxon>Pseudomonadota</taxon>
        <taxon>Betaproteobacteria</taxon>
        <taxon>Burkholderiales</taxon>
        <taxon>Burkholderiaceae</taxon>
        <taxon>Cupriavidus</taxon>
    </lineage>
</organism>
<dbReference type="Proteomes" id="UP000256805">
    <property type="component" value="Unassembled WGS sequence"/>
</dbReference>
<dbReference type="EMBL" id="OVTA01000009">
    <property type="protein sequence ID" value="SPR97330.1"/>
    <property type="molecule type" value="Genomic_DNA"/>
</dbReference>
<evidence type="ECO:0000256" key="4">
    <source>
        <dbReference type="ARBA" id="ARBA00022801"/>
    </source>
</evidence>
<gene>
    <name evidence="9" type="ORF">CBM2634_A170060</name>
</gene>